<dbReference type="Pfam" id="PF05729">
    <property type="entry name" value="NACHT"/>
    <property type="match status" value="1"/>
</dbReference>
<dbReference type="SUPFAM" id="SSF52540">
    <property type="entry name" value="P-loop containing nucleoside triphosphate hydrolases"/>
    <property type="match status" value="1"/>
</dbReference>
<accession>A0A2G6MQK4</accession>
<proteinExistence type="predicted"/>
<dbReference type="PANTHER" id="PTHR46844:SF1">
    <property type="entry name" value="SLR5058 PROTEIN"/>
    <property type="match status" value="1"/>
</dbReference>
<comment type="caution">
    <text evidence="2">The sequence shown here is derived from an EMBL/GenBank/DDBJ whole genome shotgun (WGS) entry which is preliminary data.</text>
</comment>
<dbReference type="EMBL" id="PDTI01000055">
    <property type="protein sequence ID" value="PIE62226.1"/>
    <property type="molecule type" value="Genomic_DNA"/>
</dbReference>
<name>A0A2G6MQK4_9BACT</name>
<feature type="domain" description="NACHT" evidence="1">
    <location>
        <begin position="83"/>
        <end position="212"/>
    </location>
</feature>
<reference evidence="2 3" key="1">
    <citation type="submission" date="2017-10" db="EMBL/GenBank/DDBJ databases">
        <title>Novel microbial diversity and functional potential in the marine mammal oral microbiome.</title>
        <authorList>
            <person name="Dudek N.K."/>
            <person name="Sun C.L."/>
            <person name="Burstein D."/>
            <person name="Kantor R.S."/>
            <person name="Aliaga Goltsman D.S."/>
            <person name="Bik E.M."/>
            <person name="Thomas B.C."/>
            <person name="Banfield J.F."/>
            <person name="Relman D.A."/>
        </authorList>
    </citation>
    <scope>NUCLEOTIDE SEQUENCE [LARGE SCALE GENOMIC DNA]</scope>
    <source>
        <strain evidence="2">DOLJORAL78_47_202</strain>
    </source>
</reference>
<dbReference type="InterPro" id="IPR007111">
    <property type="entry name" value="NACHT_NTPase"/>
</dbReference>
<dbReference type="Gene3D" id="3.40.50.300">
    <property type="entry name" value="P-loop containing nucleotide triphosphate hydrolases"/>
    <property type="match status" value="1"/>
</dbReference>
<dbReference type="PROSITE" id="PS50837">
    <property type="entry name" value="NACHT"/>
    <property type="match status" value="1"/>
</dbReference>
<evidence type="ECO:0000259" key="1">
    <source>
        <dbReference type="PROSITE" id="PS50837"/>
    </source>
</evidence>
<dbReference type="InterPro" id="IPR027417">
    <property type="entry name" value="P-loop_NTPase"/>
</dbReference>
<sequence length="455" mass="52134">MNDADKKKFINPFNRKSWLTYFSSLLLRFKYARFLGLPSLKDIPDVLLERLYVPIYLDKTPSTDPLDETKKTYGIGQALKQSRRHVILGDPGSGKSTLTSHLTTLFASTRKHSLESMLGQMIPLPFILRDYNIKKTITFQGMLDQFQAQPFWPEEKGPSADDLTGVLKAGQALIIMDGLDEIGDIERRRALQEAINEGMENYPACVWISTSRIIGYEEVPFDSAENSDARTQAKSPHLHYIQPFKKRQISKFIENWYTLREADPAVREKNILSLETAIDGSDSIKRLAANPNMLTMIALIHRVHATLPSGRVMLYDKITEAYLESIDTFRGIQETSVDKSRHILWLSELAFKMQKQRETKSDETPEILIPEPRIREIMGRNLDSSCDIDKELSYIARRSGLLLPRKPGYYNFVHLSFQEYFAAIYLYDLGICIQALMPGKKRSPAPLSWISFKKK</sequence>
<protein>
    <recommendedName>
        <fullName evidence="1">NACHT domain-containing protein</fullName>
    </recommendedName>
</protein>
<dbReference type="AlphaFoldDB" id="A0A2G6MQK4"/>
<dbReference type="PANTHER" id="PTHR46844">
    <property type="entry name" value="SLR5058 PROTEIN"/>
    <property type="match status" value="1"/>
</dbReference>
<evidence type="ECO:0000313" key="2">
    <source>
        <dbReference type="EMBL" id="PIE62226.1"/>
    </source>
</evidence>
<dbReference type="Proteomes" id="UP000231203">
    <property type="component" value="Unassembled WGS sequence"/>
</dbReference>
<evidence type="ECO:0000313" key="3">
    <source>
        <dbReference type="Proteomes" id="UP000231203"/>
    </source>
</evidence>
<gene>
    <name evidence="2" type="ORF">CSA25_06120</name>
</gene>
<organism evidence="2 3">
    <name type="scientific">Desulfobacter postgatei</name>
    <dbReference type="NCBI Taxonomy" id="2293"/>
    <lineage>
        <taxon>Bacteria</taxon>
        <taxon>Pseudomonadati</taxon>
        <taxon>Thermodesulfobacteriota</taxon>
        <taxon>Desulfobacteria</taxon>
        <taxon>Desulfobacterales</taxon>
        <taxon>Desulfobacteraceae</taxon>
        <taxon>Desulfobacter</taxon>
    </lineage>
</organism>